<sequence>AFEKKGAQGWGKAPSRGRAADPPLLRGEQRTNVFSVRLVLGDRRRRRGRGQQSGRGEGLGAFGRGHRGGRRKAVGSVR</sequence>
<accession>A0A061SMS8</accession>
<protein>
    <submittedName>
        <fullName evidence="2">Uncharacterized protein</fullName>
    </submittedName>
</protein>
<organism evidence="2">
    <name type="scientific">Tetraselmis sp. GSL018</name>
    <dbReference type="NCBI Taxonomy" id="582737"/>
    <lineage>
        <taxon>Eukaryota</taxon>
        <taxon>Viridiplantae</taxon>
        <taxon>Chlorophyta</taxon>
        <taxon>core chlorophytes</taxon>
        <taxon>Chlorodendrophyceae</taxon>
        <taxon>Chlorodendrales</taxon>
        <taxon>Chlorodendraceae</taxon>
        <taxon>Tetraselmis</taxon>
    </lineage>
</organism>
<dbReference type="EMBL" id="GBEZ01000747">
    <property type="protein sequence ID" value="JAC84160.1"/>
    <property type="molecule type" value="Transcribed_RNA"/>
</dbReference>
<feature type="region of interest" description="Disordered" evidence="1">
    <location>
        <begin position="1"/>
        <end position="28"/>
    </location>
</feature>
<reference evidence="2" key="1">
    <citation type="submission" date="2014-05" db="EMBL/GenBank/DDBJ databases">
        <title>The transcriptome of the halophilic microalga Tetraselmis sp. GSL018 isolated from the Great Salt Lake, Utah.</title>
        <authorList>
            <person name="Jinkerson R.E."/>
            <person name="D'Adamo S."/>
            <person name="Posewitz M.C."/>
        </authorList>
    </citation>
    <scope>NUCLEOTIDE SEQUENCE</scope>
    <source>
        <strain evidence="2">GSL018</strain>
    </source>
</reference>
<evidence type="ECO:0000256" key="1">
    <source>
        <dbReference type="SAM" id="MobiDB-lite"/>
    </source>
</evidence>
<feature type="non-terminal residue" evidence="2">
    <location>
        <position position="1"/>
    </location>
</feature>
<evidence type="ECO:0000313" key="2">
    <source>
        <dbReference type="EMBL" id="JAC84160.1"/>
    </source>
</evidence>
<feature type="region of interest" description="Disordered" evidence="1">
    <location>
        <begin position="41"/>
        <end position="78"/>
    </location>
</feature>
<feature type="compositionally biased region" description="Gly residues" evidence="1">
    <location>
        <begin position="51"/>
        <end position="63"/>
    </location>
</feature>
<dbReference type="AlphaFoldDB" id="A0A061SMS8"/>
<feature type="compositionally biased region" description="Basic residues" evidence="1">
    <location>
        <begin position="64"/>
        <end position="78"/>
    </location>
</feature>
<gene>
    <name evidence="2" type="ORF">TSPGSL018_1640</name>
</gene>
<proteinExistence type="predicted"/>
<name>A0A061SMS8_9CHLO</name>